<dbReference type="eggNOG" id="ENOG502R58K">
    <property type="taxonomic scope" value="Eukaryota"/>
</dbReference>
<dbReference type="HOGENOM" id="CLU_161660_2_2_1"/>
<dbReference type="AlphaFoldDB" id="A0A0E0MW67"/>
<dbReference type="Gramene" id="ORUFI01G16860.1">
    <property type="protein sequence ID" value="ORUFI01G16860.1"/>
    <property type="gene ID" value="ORUFI01G16860"/>
</dbReference>
<sequence>MAEIVVSFLFRKLFIGVRESIVNQPGTRWLQLEQAREVPDEEPLNLHLLGETFLHLFATAFGLLASVWATVVLLGGFATSLDKMDFWFATIIVFIESSRYVYPSF</sequence>
<dbReference type="EnsemblPlants" id="ORUFI01G16860.1">
    <property type="protein sequence ID" value="ORUFI01G16860.1"/>
    <property type="gene ID" value="ORUFI01G16860"/>
</dbReference>
<keyword evidence="1" id="KW-1133">Transmembrane helix</keyword>
<evidence type="ECO:0000313" key="3">
    <source>
        <dbReference type="Proteomes" id="UP000008022"/>
    </source>
</evidence>
<feature type="transmembrane region" description="Helical" evidence="1">
    <location>
        <begin position="53"/>
        <end position="74"/>
    </location>
</feature>
<dbReference type="OMA" id="MDFWFAT"/>
<dbReference type="Proteomes" id="UP000008022">
    <property type="component" value="Unassembled WGS sequence"/>
</dbReference>
<keyword evidence="1" id="KW-0812">Transmembrane</keyword>
<dbReference type="PANTHER" id="PTHR33115:SF50">
    <property type="entry name" value="ARM REPEAT SUPERFAMILY PROTEIN"/>
    <property type="match status" value="1"/>
</dbReference>
<keyword evidence="1" id="KW-0472">Membrane</keyword>
<dbReference type="PANTHER" id="PTHR33115">
    <property type="entry name" value="ARM REPEAT SUPERFAMILY PROTEIN"/>
    <property type="match status" value="1"/>
</dbReference>
<organism evidence="2 3">
    <name type="scientific">Oryza rufipogon</name>
    <name type="common">Brownbeard rice</name>
    <name type="synonym">Asian wild rice</name>
    <dbReference type="NCBI Taxonomy" id="4529"/>
    <lineage>
        <taxon>Eukaryota</taxon>
        <taxon>Viridiplantae</taxon>
        <taxon>Streptophyta</taxon>
        <taxon>Embryophyta</taxon>
        <taxon>Tracheophyta</taxon>
        <taxon>Spermatophyta</taxon>
        <taxon>Magnoliopsida</taxon>
        <taxon>Liliopsida</taxon>
        <taxon>Poales</taxon>
        <taxon>Poaceae</taxon>
        <taxon>BOP clade</taxon>
        <taxon>Oryzoideae</taxon>
        <taxon>Oryzeae</taxon>
        <taxon>Oryzinae</taxon>
        <taxon>Oryza</taxon>
    </lineage>
</organism>
<reference evidence="3" key="1">
    <citation type="submission" date="2013-06" db="EMBL/GenBank/DDBJ databases">
        <authorList>
            <person name="Zhao Q."/>
        </authorList>
    </citation>
    <scope>NUCLEOTIDE SEQUENCE</scope>
    <source>
        <strain evidence="3">cv. W1943</strain>
    </source>
</reference>
<keyword evidence="3" id="KW-1185">Reference proteome</keyword>
<evidence type="ECO:0000256" key="1">
    <source>
        <dbReference type="SAM" id="Phobius"/>
    </source>
</evidence>
<reference evidence="2" key="2">
    <citation type="submission" date="2015-06" db="UniProtKB">
        <authorList>
            <consortium name="EnsemblPlants"/>
        </authorList>
    </citation>
    <scope>IDENTIFICATION</scope>
</reference>
<protein>
    <submittedName>
        <fullName evidence="2">Uncharacterized protein</fullName>
    </submittedName>
</protein>
<accession>A0A0E0MW67</accession>
<evidence type="ECO:0000313" key="2">
    <source>
        <dbReference type="EnsemblPlants" id="ORUFI01G16860.1"/>
    </source>
</evidence>
<dbReference type="STRING" id="4529.A0A0E0MW67"/>
<proteinExistence type="predicted"/>
<name>A0A0E0MW67_ORYRU</name>